<evidence type="ECO:0000256" key="2">
    <source>
        <dbReference type="ARBA" id="ARBA00022630"/>
    </source>
</evidence>
<keyword evidence="3" id="KW-0274">FAD</keyword>
<evidence type="ECO:0000256" key="3">
    <source>
        <dbReference type="ARBA" id="ARBA00022827"/>
    </source>
</evidence>
<evidence type="ECO:0000256" key="1">
    <source>
        <dbReference type="ARBA" id="ARBA00001974"/>
    </source>
</evidence>
<proteinExistence type="predicted"/>
<evidence type="ECO:0000313" key="5">
    <source>
        <dbReference type="EMBL" id="MBL0427265.1"/>
    </source>
</evidence>
<sequence length="558" mass="60867">MQDIETDVLIAGGGPCGLMLANELGRRGVRTLLVDMKPGTAFNPQANATQARTMEHFRRLGFAHEVRAQGLPPDHPTDIAYFTRYTGWELARLALPTAAQAVRNVRTMGGAWSAAELPHRVSQKFVEAILRRHAQAYATNDIRYGWKLVEFEDVGEEVRAMVSSHPTPPPGGEGGRQRVRAKYLVGADGSRSLVRNALGIAWGGATGVRRDFMGGQMFAVYLRAPGFYEVFPHARAWMYVSVNAQRRAFMASVDGQSEFAFHAAVHEGEDAERWTAADARRVFAQALGCEIPIEVLSCGTWTAGHSLVAQSFQRGRVFIAGDAAHLFTPTGGLGYNTAVEDAVNLGWKLASAVRGLNPPALLDSYEIERRPLAVRNTGYARHFADSVGLFPARPVLEEDGPAGDVARHEASLHLDAHVRLEFNIPGVTFGGRYERSPLIVAEGSAAPADEANHYVPTARPGGRPPHAWLDDGRSLFDTFHREWTLLALGPDVPSTAPFESAARALGIDLHVVHHGAPALRDLYEAPLALIRPDQIVAWRGAQARGAERILRRAIGFSW</sequence>
<dbReference type="PANTHER" id="PTHR43004:SF19">
    <property type="entry name" value="BINDING MONOOXYGENASE, PUTATIVE (JCVI)-RELATED"/>
    <property type="match status" value="1"/>
</dbReference>
<dbReference type="NCBIfam" id="NF004780">
    <property type="entry name" value="PRK06126.1"/>
    <property type="match status" value="1"/>
</dbReference>
<comment type="caution">
    <text evidence="5">The sequence shown here is derived from an EMBL/GenBank/DDBJ whole genome shotgun (WGS) entry which is preliminary data.</text>
</comment>
<comment type="cofactor">
    <cofactor evidence="1">
        <name>FAD</name>
        <dbReference type="ChEBI" id="CHEBI:57692"/>
    </cofactor>
</comment>
<dbReference type="InterPro" id="IPR050641">
    <property type="entry name" value="RIFMO-like"/>
</dbReference>
<dbReference type="Gene3D" id="3.50.50.60">
    <property type="entry name" value="FAD/NAD(P)-binding domain"/>
    <property type="match status" value="1"/>
</dbReference>
<dbReference type="RefSeq" id="WP_201691897.1">
    <property type="nucleotide sequence ID" value="NZ_JAEQND010000011.1"/>
</dbReference>
<dbReference type="EMBL" id="JAEQND010000011">
    <property type="protein sequence ID" value="MBL0427265.1"/>
    <property type="molecule type" value="Genomic_DNA"/>
</dbReference>
<name>A0ABS1JSM7_9BURK</name>
<dbReference type="InterPro" id="IPR002938">
    <property type="entry name" value="FAD-bd"/>
</dbReference>
<feature type="domain" description="FAD-binding" evidence="4">
    <location>
        <begin position="5"/>
        <end position="375"/>
    </location>
</feature>
<keyword evidence="2" id="KW-0285">Flavoprotein</keyword>
<dbReference type="SUPFAM" id="SSF51905">
    <property type="entry name" value="FAD/NAD(P)-binding domain"/>
    <property type="match status" value="1"/>
</dbReference>
<accession>A0ABS1JSM7</accession>
<protein>
    <submittedName>
        <fullName evidence="5">FAD-dependent oxidoreductase</fullName>
    </submittedName>
</protein>
<dbReference type="PANTHER" id="PTHR43004">
    <property type="entry name" value="TRK SYSTEM POTASSIUM UPTAKE PROTEIN"/>
    <property type="match status" value="1"/>
</dbReference>
<evidence type="ECO:0000259" key="4">
    <source>
        <dbReference type="Pfam" id="PF01494"/>
    </source>
</evidence>
<dbReference type="PRINTS" id="PR00420">
    <property type="entry name" value="RNGMNOXGNASE"/>
</dbReference>
<dbReference type="Pfam" id="PF01494">
    <property type="entry name" value="FAD_binding_3"/>
    <property type="match status" value="1"/>
</dbReference>
<organism evidence="5 6">
    <name type="scientific">Ramlibacter alkalitolerans</name>
    <dbReference type="NCBI Taxonomy" id="2039631"/>
    <lineage>
        <taxon>Bacteria</taxon>
        <taxon>Pseudomonadati</taxon>
        <taxon>Pseudomonadota</taxon>
        <taxon>Betaproteobacteria</taxon>
        <taxon>Burkholderiales</taxon>
        <taxon>Comamonadaceae</taxon>
        <taxon>Ramlibacter</taxon>
    </lineage>
</organism>
<reference evidence="5 6" key="1">
    <citation type="journal article" date="2017" name="Int. J. Syst. Evol. Microbiol.">
        <title>Ramlibacter alkalitolerans sp. nov., alkali-tolerant bacterium isolated from soil of ginseng.</title>
        <authorList>
            <person name="Lee D.H."/>
            <person name="Cha C.J."/>
        </authorList>
    </citation>
    <scope>NUCLEOTIDE SEQUENCE [LARGE SCALE GENOMIC DNA]</scope>
    <source>
        <strain evidence="5 6">KACC 19305</strain>
    </source>
</reference>
<dbReference type="Proteomes" id="UP000622707">
    <property type="component" value="Unassembled WGS sequence"/>
</dbReference>
<keyword evidence="6" id="KW-1185">Reference proteome</keyword>
<evidence type="ECO:0000313" key="6">
    <source>
        <dbReference type="Proteomes" id="UP000622707"/>
    </source>
</evidence>
<dbReference type="Pfam" id="PF21274">
    <property type="entry name" value="Rng_hyd_C"/>
    <property type="match status" value="1"/>
</dbReference>
<gene>
    <name evidence="5" type="ORF">JI746_19280</name>
</gene>
<dbReference type="InterPro" id="IPR036188">
    <property type="entry name" value="FAD/NAD-bd_sf"/>
</dbReference>
<dbReference type="Gene3D" id="3.30.9.10">
    <property type="entry name" value="D-Amino Acid Oxidase, subunit A, domain 2"/>
    <property type="match status" value="1"/>
</dbReference>
<dbReference type="Gene3D" id="3.40.30.120">
    <property type="match status" value="1"/>
</dbReference>